<sequence>MSTDTTVDAATPASAPRDHEAPHAGHVPGELGTWFFIFADLVIFTALFAAYLHDRDGKAELFTASQAQLEQTLGVVNTVVLLVSSLLVATGVRAFRRGLSTLAVRMFAGAIACGVTFAVVKFFEYRAKVDADIGMLTNEFWTYYFGLTGIHLLHVCIGVGILTYCLLQARRPAIDATHRSYVESGATFWHMVDLLWIVLFPLLYLAH</sequence>
<evidence type="ECO:0000256" key="5">
    <source>
        <dbReference type="ARBA" id="ARBA00023136"/>
    </source>
</evidence>
<dbReference type="Gene3D" id="1.20.120.80">
    <property type="entry name" value="Cytochrome c oxidase, subunit III, four-helix bundle"/>
    <property type="match status" value="1"/>
</dbReference>
<protein>
    <recommendedName>
        <fullName evidence="6">Cytochrome aa3 subunit 3</fullName>
    </recommendedName>
</protein>
<dbReference type="InterPro" id="IPR000298">
    <property type="entry name" value="Cyt_c_oxidase-like_su3"/>
</dbReference>
<evidence type="ECO:0000313" key="12">
    <source>
        <dbReference type="Proteomes" id="UP001277761"/>
    </source>
</evidence>
<feature type="transmembrane region" description="Helical" evidence="9">
    <location>
        <begin position="31"/>
        <end position="52"/>
    </location>
</feature>
<dbReference type="EMBL" id="JAXAVX010000003">
    <property type="protein sequence ID" value="MDX8151778.1"/>
    <property type="molecule type" value="Genomic_DNA"/>
</dbReference>
<dbReference type="PANTHER" id="PTHR11403">
    <property type="entry name" value="CYTOCHROME C OXIDASE SUBUNIT III"/>
    <property type="match status" value="1"/>
</dbReference>
<evidence type="ECO:0000256" key="8">
    <source>
        <dbReference type="SAM" id="MobiDB-lite"/>
    </source>
</evidence>
<evidence type="ECO:0000256" key="7">
    <source>
        <dbReference type="RuleBase" id="RU003376"/>
    </source>
</evidence>
<evidence type="ECO:0000256" key="9">
    <source>
        <dbReference type="SAM" id="Phobius"/>
    </source>
</evidence>
<name>A0ABU4VJ05_9ACTN</name>
<dbReference type="SUPFAM" id="SSF81452">
    <property type="entry name" value="Cytochrome c oxidase subunit III-like"/>
    <property type="match status" value="1"/>
</dbReference>
<evidence type="ECO:0000256" key="4">
    <source>
        <dbReference type="ARBA" id="ARBA00022989"/>
    </source>
</evidence>
<reference evidence="11 12" key="1">
    <citation type="submission" date="2023-11" db="EMBL/GenBank/DDBJ databases">
        <authorList>
            <person name="Xu M."/>
            <person name="Jiang T."/>
        </authorList>
    </citation>
    <scope>NUCLEOTIDE SEQUENCE [LARGE SCALE GENOMIC DNA]</scope>
    <source>
        <strain evidence="11 12">SD</strain>
    </source>
</reference>
<feature type="transmembrane region" description="Helical" evidence="9">
    <location>
        <begin position="102"/>
        <end position="123"/>
    </location>
</feature>
<comment type="similarity">
    <text evidence="2 7">Belongs to the cytochrome c oxidase subunit 3 family.</text>
</comment>
<dbReference type="InterPro" id="IPR024791">
    <property type="entry name" value="Cyt_c/ubiquinol_Oxase_su3"/>
</dbReference>
<feature type="transmembrane region" description="Helical" evidence="9">
    <location>
        <begin position="72"/>
        <end position="95"/>
    </location>
</feature>
<comment type="subcellular location">
    <subcellularLocation>
        <location evidence="7">Cell membrane</location>
        <topology evidence="7">Multi-pass membrane protein</topology>
    </subcellularLocation>
    <subcellularLocation>
        <location evidence="1">Membrane</location>
        <topology evidence="1">Multi-pass membrane protein</topology>
    </subcellularLocation>
</comment>
<dbReference type="InterPro" id="IPR013833">
    <property type="entry name" value="Cyt_c_oxidase_su3_a-hlx"/>
</dbReference>
<comment type="caution">
    <text evidence="11">The sequence shown here is derived from an EMBL/GenBank/DDBJ whole genome shotgun (WGS) entry which is preliminary data.</text>
</comment>
<keyword evidence="3 7" id="KW-0812">Transmembrane</keyword>
<organism evidence="11 12">
    <name type="scientific">Patulibacter brassicae</name>
    <dbReference type="NCBI Taxonomy" id="1705717"/>
    <lineage>
        <taxon>Bacteria</taxon>
        <taxon>Bacillati</taxon>
        <taxon>Actinomycetota</taxon>
        <taxon>Thermoleophilia</taxon>
        <taxon>Solirubrobacterales</taxon>
        <taxon>Patulibacteraceae</taxon>
        <taxon>Patulibacter</taxon>
    </lineage>
</organism>
<keyword evidence="4 9" id="KW-1133">Transmembrane helix</keyword>
<evidence type="ECO:0000313" key="11">
    <source>
        <dbReference type="EMBL" id="MDX8151778.1"/>
    </source>
</evidence>
<evidence type="ECO:0000256" key="1">
    <source>
        <dbReference type="ARBA" id="ARBA00004141"/>
    </source>
</evidence>
<dbReference type="PROSITE" id="PS50253">
    <property type="entry name" value="COX3"/>
    <property type="match status" value="1"/>
</dbReference>
<feature type="transmembrane region" description="Helical" evidence="9">
    <location>
        <begin position="188"/>
        <end position="206"/>
    </location>
</feature>
<dbReference type="Proteomes" id="UP001277761">
    <property type="component" value="Unassembled WGS sequence"/>
</dbReference>
<gene>
    <name evidence="11" type="ORF">SK069_09250</name>
</gene>
<keyword evidence="5 9" id="KW-0472">Membrane</keyword>
<evidence type="ECO:0000256" key="6">
    <source>
        <dbReference type="ARBA" id="ARBA00031400"/>
    </source>
</evidence>
<feature type="transmembrane region" description="Helical" evidence="9">
    <location>
        <begin position="143"/>
        <end position="167"/>
    </location>
</feature>
<dbReference type="Pfam" id="PF00510">
    <property type="entry name" value="COX3"/>
    <property type="match status" value="1"/>
</dbReference>
<feature type="region of interest" description="Disordered" evidence="8">
    <location>
        <begin position="1"/>
        <end position="23"/>
    </location>
</feature>
<accession>A0ABU4VJ05</accession>
<evidence type="ECO:0000256" key="2">
    <source>
        <dbReference type="ARBA" id="ARBA00010581"/>
    </source>
</evidence>
<dbReference type="RefSeq" id="WP_319953930.1">
    <property type="nucleotide sequence ID" value="NZ_JAXAVX010000003.1"/>
</dbReference>
<feature type="domain" description="Heme-copper oxidase subunit III family profile" evidence="10">
    <location>
        <begin position="31"/>
        <end position="207"/>
    </location>
</feature>
<evidence type="ECO:0000256" key="3">
    <source>
        <dbReference type="ARBA" id="ARBA00022692"/>
    </source>
</evidence>
<dbReference type="PANTHER" id="PTHR11403:SF6">
    <property type="entry name" value="NITRIC OXIDE REDUCTASE SUBUNIT E"/>
    <property type="match status" value="1"/>
</dbReference>
<evidence type="ECO:0000259" key="10">
    <source>
        <dbReference type="PROSITE" id="PS50253"/>
    </source>
</evidence>
<proteinExistence type="inferred from homology"/>
<keyword evidence="12" id="KW-1185">Reference proteome</keyword>
<dbReference type="InterPro" id="IPR035973">
    <property type="entry name" value="Cyt_c_oxidase_su3-like_sf"/>
</dbReference>